<sequence>MATAGTDIVTTGNDSLEGSALYIYPIKSLRGISLRHALLTPQGLAHDRRFMLREVQADVTRRNMACYHDPIMVRFIPTFAASDGSSVVSDLDADSFSVKFLPIDGSDEKEILIPLVPDTSALQHAEIAMHGSATMGYNMGGRYNQWFSECFGKKVELIYVGTNRRKAFGNLSPNTTLPSSTGIEATLSNAFFRAVGGSGDQENQTSEHEQGLGLSDVAAVLVVNETSLNHVTETLPTGLKGHITKFRPNIVVSGARDEFVEDFWREITIRGQRVLLTQNCNRCVSLNLDFDNGGFAEGEAGKVVARLSKTRRVDPGAKYSPVFGRYGFPDKEAHGKTVSVGDVVVVTSRNEERTQFYWPFKVPL</sequence>
<dbReference type="Pfam" id="PF03473">
    <property type="entry name" value="MOSC"/>
    <property type="match status" value="1"/>
</dbReference>
<dbReference type="AlphaFoldDB" id="A0A9Q9ATD6"/>
<keyword evidence="2" id="KW-0418">Kinase</keyword>
<evidence type="ECO:0000313" key="2">
    <source>
        <dbReference type="EMBL" id="USW51606.1"/>
    </source>
</evidence>
<evidence type="ECO:0000259" key="1">
    <source>
        <dbReference type="PROSITE" id="PS51340"/>
    </source>
</evidence>
<dbReference type="GO" id="GO:0030151">
    <property type="term" value="F:molybdenum ion binding"/>
    <property type="evidence" value="ECO:0007669"/>
    <property type="project" value="InterPro"/>
</dbReference>
<keyword evidence="2" id="KW-0808">Transferase</keyword>
<name>A0A9Q9ATD6_9PEZI</name>
<dbReference type="InterPro" id="IPR005303">
    <property type="entry name" value="MOCOS_middle"/>
</dbReference>
<dbReference type="EMBL" id="CP099420">
    <property type="protein sequence ID" value="USW51606.1"/>
    <property type="molecule type" value="Genomic_DNA"/>
</dbReference>
<feature type="domain" description="MOSC" evidence="1">
    <location>
        <begin position="193"/>
        <end position="347"/>
    </location>
</feature>
<accession>A0A9Q9ATD6</accession>
<dbReference type="PROSITE" id="PS51340">
    <property type="entry name" value="MOSC"/>
    <property type="match status" value="1"/>
</dbReference>
<dbReference type="InterPro" id="IPR005302">
    <property type="entry name" value="MoCF_Sase_C"/>
</dbReference>
<keyword evidence="2" id="KW-0670">Pyruvate</keyword>
<keyword evidence="3" id="KW-1185">Reference proteome</keyword>
<dbReference type="Pfam" id="PF03476">
    <property type="entry name" value="MOSC_N"/>
    <property type="match status" value="1"/>
</dbReference>
<reference evidence="2" key="1">
    <citation type="submission" date="2022-06" db="EMBL/GenBank/DDBJ databases">
        <title>Complete genome sequences of two strains of the flax pathogen Septoria linicola.</title>
        <authorList>
            <person name="Lapalu N."/>
            <person name="Simon A."/>
            <person name="Demenou B."/>
            <person name="Paumier D."/>
            <person name="Guillot M.-P."/>
            <person name="Gout L."/>
            <person name="Valade R."/>
        </authorList>
    </citation>
    <scope>NUCLEOTIDE SEQUENCE</scope>
    <source>
        <strain evidence="2">SE15195</strain>
    </source>
</reference>
<gene>
    <name evidence="2" type="ORF">Slin15195_G049250</name>
</gene>
<dbReference type="GO" id="GO:0030170">
    <property type="term" value="F:pyridoxal phosphate binding"/>
    <property type="evidence" value="ECO:0007669"/>
    <property type="project" value="InterPro"/>
</dbReference>
<dbReference type="GO" id="GO:0016301">
    <property type="term" value="F:kinase activity"/>
    <property type="evidence" value="ECO:0007669"/>
    <property type="project" value="UniProtKB-KW"/>
</dbReference>
<dbReference type="InterPro" id="IPR011037">
    <property type="entry name" value="Pyrv_Knase-like_insert_dom_sf"/>
</dbReference>
<dbReference type="SUPFAM" id="SSF141673">
    <property type="entry name" value="MOSC N-terminal domain-like"/>
    <property type="match status" value="1"/>
</dbReference>
<organism evidence="2 3">
    <name type="scientific">Septoria linicola</name>
    <dbReference type="NCBI Taxonomy" id="215465"/>
    <lineage>
        <taxon>Eukaryota</taxon>
        <taxon>Fungi</taxon>
        <taxon>Dikarya</taxon>
        <taxon>Ascomycota</taxon>
        <taxon>Pezizomycotina</taxon>
        <taxon>Dothideomycetes</taxon>
        <taxon>Dothideomycetidae</taxon>
        <taxon>Mycosphaerellales</taxon>
        <taxon>Mycosphaerellaceae</taxon>
        <taxon>Septoria</taxon>
    </lineage>
</organism>
<dbReference type="Proteomes" id="UP001056384">
    <property type="component" value="Chromosome 3"/>
</dbReference>
<protein>
    <submittedName>
        <fullName evidence="2">Molybdenum cofactor sulfurase, pyruvate kinase-like, insert domain superfamily</fullName>
    </submittedName>
</protein>
<evidence type="ECO:0000313" key="3">
    <source>
        <dbReference type="Proteomes" id="UP001056384"/>
    </source>
</evidence>
<dbReference type="SUPFAM" id="SSF50800">
    <property type="entry name" value="PK beta-barrel domain-like"/>
    <property type="match status" value="1"/>
</dbReference>
<proteinExistence type="predicted"/>